<protein>
    <recommendedName>
        <fullName evidence="3">LmbE family protein</fullName>
    </recommendedName>
</protein>
<dbReference type="Pfam" id="PF02585">
    <property type="entry name" value="PIG-L"/>
    <property type="match status" value="1"/>
</dbReference>
<comment type="caution">
    <text evidence="1">The sequence shown here is derived from an EMBL/GenBank/DDBJ whole genome shotgun (WGS) entry which is preliminary data.</text>
</comment>
<proteinExistence type="predicted"/>
<evidence type="ECO:0000313" key="1">
    <source>
        <dbReference type="EMBL" id="KKS97875.1"/>
    </source>
</evidence>
<name>A0A0G1DJ37_9BACT</name>
<dbReference type="GO" id="GO:0016811">
    <property type="term" value="F:hydrolase activity, acting on carbon-nitrogen (but not peptide) bonds, in linear amides"/>
    <property type="evidence" value="ECO:0007669"/>
    <property type="project" value="TreeGrafter"/>
</dbReference>
<dbReference type="InterPro" id="IPR003737">
    <property type="entry name" value="GlcNAc_PI_deacetylase-related"/>
</dbReference>
<dbReference type="PANTHER" id="PTHR12993:SF11">
    <property type="entry name" value="N-ACETYLGLUCOSAMINYL-PHOSPHATIDYLINOSITOL DE-N-ACETYLASE"/>
    <property type="match status" value="1"/>
</dbReference>
<dbReference type="AlphaFoldDB" id="A0A0G1DJ37"/>
<dbReference type="SUPFAM" id="SSF102588">
    <property type="entry name" value="LmbE-like"/>
    <property type="match status" value="1"/>
</dbReference>
<dbReference type="STRING" id="1618443.UV73_C0004G0017"/>
<dbReference type="InterPro" id="IPR024078">
    <property type="entry name" value="LmbE-like_dom_sf"/>
</dbReference>
<accession>A0A0G1DJ37</accession>
<evidence type="ECO:0008006" key="3">
    <source>
        <dbReference type="Google" id="ProtNLM"/>
    </source>
</evidence>
<reference evidence="1 2" key="1">
    <citation type="journal article" date="2015" name="Nature">
        <title>rRNA introns, odd ribosomes, and small enigmatic genomes across a large radiation of phyla.</title>
        <authorList>
            <person name="Brown C.T."/>
            <person name="Hug L.A."/>
            <person name="Thomas B.C."/>
            <person name="Sharon I."/>
            <person name="Castelle C.J."/>
            <person name="Singh A."/>
            <person name="Wilkins M.J."/>
            <person name="Williams K.H."/>
            <person name="Banfield J.F."/>
        </authorList>
    </citation>
    <scope>NUCLEOTIDE SEQUENCE [LARGE SCALE GENOMIC DNA]</scope>
</reference>
<dbReference type="PANTHER" id="PTHR12993">
    <property type="entry name" value="N-ACETYLGLUCOSAMINYL-PHOSPHATIDYLINOSITOL DE-N-ACETYLASE-RELATED"/>
    <property type="match status" value="1"/>
</dbReference>
<evidence type="ECO:0000313" key="2">
    <source>
        <dbReference type="Proteomes" id="UP000034894"/>
    </source>
</evidence>
<dbReference type="Gene3D" id="3.40.50.10320">
    <property type="entry name" value="LmbE-like"/>
    <property type="match status" value="1"/>
</dbReference>
<dbReference type="Proteomes" id="UP000034894">
    <property type="component" value="Unassembled WGS sequence"/>
</dbReference>
<sequence length="236" mass="26171">MFKLSEESLLVIAPHPDDEVLGCAGLMSRIKKSGGKVYVLYLTVGTTADYSKAGKSTAADRIKEIERAAAFFELDGYDISFKGNEFHLQLDKLPLHNIINSLEAGTAVSINKIRPTIIATSQLTDYNQDHRACQLAVMAAVRPSPRKMKPYTPVVLGYEFAANGWGISNPSQPNFYVGLDDRDIGKKIEAMELYESQAREYPHTRSTEVIRSLAILRGSQSGTEFAESYVIYRISL</sequence>
<organism evidence="1 2">
    <name type="scientific">Candidatus Gottesmanbacteria bacterium GW2011_GWA2_43_14</name>
    <dbReference type="NCBI Taxonomy" id="1618443"/>
    <lineage>
        <taxon>Bacteria</taxon>
        <taxon>Candidatus Gottesmaniibacteriota</taxon>
    </lineage>
</organism>
<dbReference type="EMBL" id="LCFP01000004">
    <property type="protein sequence ID" value="KKS97875.1"/>
    <property type="molecule type" value="Genomic_DNA"/>
</dbReference>
<gene>
    <name evidence="1" type="ORF">UV73_C0004G0017</name>
</gene>